<evidence type="ECO:0000313" key="5">
    <source>
        <dbReference type="Proteomes" id="UP000199290"/>
    </source>
</evidence>
<feature type="transmembrane region" description="Helical" evidence="2">
    <location>
        <begin position="36"/>
        <end position="55"/>
    </location>
</feature>
<keyword evidence="4" id="KW-0255">Endonuclease</keyword>
<evidence type="ECO:0000313" key="4">
    <source>
        <dbReference type="EMBL" id="SFR39053.1"/>
    </source>
</evidence>
<accession>A0A1I6GA31</accession>
<dbReference type="Pfam" id="PF03372">
    <property type="entry name" value="Exo_endo_phos"/>
    <property type="match status" value="1"/>
</dbReference>
<reference evidence="5" key="1">
    <citation type="submission" date="2016-10" db="EMBL/GenBank/DDBJ databases">
        <authorList>
            <person name="Varghese N."/>
            <person name="Submissions S."/>
        </authorList>
    </citation>
    <scope>NUCLEOTIDE SEQUENCE [LARGE SCALE GENOMIC DNA]</scope>
    <source>
        <strain evidence="5">CGMCC 1.6294</strain>
    </source>
</reference>
<feature type="transmembrane region" description="Helical" evidence="2">
    <location>
        <begin position="61"/>
        <end position="79"/>
    </location>
</feature>
<keyword evidence="2" id="KW-0472">Membrane</keyword>
<keyword evidence="4" id="KW-0378">Hydrolase</keyword>
<dbReference type="SUPFAM" id="SSF56219">
    <property type="entry name" value="DNase I-like"/>
    <property type="match status" value="1"/>
</dbReference>
<feature type="domain" description="Endonuclease/exonuclease/phosphatase" evidence="3">
    <location>
        <begin position="106"/>
        <end position="311"/>
    </location>
</feature>
<gene>
    <name evidence="4" type="ORF">SAMN04488073_0305</name>
</gene>
<dbReference type="RefSeq" id="WP_091985212.1">
    <property type="nucleotide sequence ID" value="NZ_FOYV01000001.1"/>
</dbReference>
<dbReference type="InterPro" id="IPR036691">
    <property type="entry name" value="Endo/exonu/phosph_ase_sf"/>
</dbReference>
<evidence type="ECO:0000259" key="3">
    <source>
        <dbReference type="Pfam" id="PF03372"/>
    </source>
</evidence>
<dbReference type="Gene3D" id="3.60.10.10">
    <property type="entry name" value="Endonuclease/exonuclease/phosphatase"/>
    <property type="match status" value="1"/>
</dbReference>
<dbReference type="EMBL" id="FOYV01000001">
    <property type="protein sequence ID" value="SFR39053.1"/>
    <property type="molecule type" value="Genomic_DNA"/>
</dbReference>
<keyword evidence="5" id="KW-1185">Reference proteome</keyword>
<dbReference type="InterPro" id="IPR005135">
    <property type="entry name" value="Endo/exonuclease/phosphatase"/>
</dbReference>
<sequence length="359" mass="41048">MKTALIILALSVVLMTALPLLRLNQWWIRILDFPRVQILVASIVLTGACLFFLDFSEFYDVALLGLLLLAMGYQVVKIFPHTRLKRKQVCPAQSCSDKKSLSLLVANVLMENRNAESFLEVVRMYDPDVILTIETDWWWQEALQSLEESYPYTLKNPLDNTYGMLVFSRLKLADTEIRFLLKDSIPSMHMRVILRSGDPVCLHFVHPDPPNPVYATETTGRDAELLIVGREVAKRGNPTIVAGDFNDVAWSRTTSLFQKTSGLLDPRVGRGMYNTFNAKNLLLRWPLDHVFHSDHFKLVRMERGPAWGSDHFPVYIQLNLEAGAEAEQEEPDTSPSESRQVEEKIEEGRQEAWLYATHD</sequence>
<feature type="compositionally biased region" description="Basic and acidic residues" evidence="1">
    <location>
        <begin position="339"/>
        <end position="350"/>
    </location>
</feature>
<protein>
    <submittedName>
        <fullName evidence="4">Uncharacterized conserved protein YafD, endonuclease/exonuclease/phosphatase (EEP) superfamily</fullName>
    </submittedName>
</protein>
<evidence type="ECO:0000256" key="1">
    <source>
        <dbReference type="SAM" id="MobiDB-lite"/>
    </source>
</evidence>
<name>A0A1I6GA31_9GAMM</name>
<dbReference type="OrthoDB" id="9796594at2"/>
<keyword evidence="4" id="KW-0269">Exonuclease</keyword>
<dbReference type="GO" id="GO:0004527">
    <property type="term" value="F:exonuclease activity"/>
    <property type="evidence" value="ECO:0007669"/>
    <property type="project" value="UniProtKB-KW"/>
</dbReference>
<keyword evidence="2" id="KW-1133">Transmembrane helix</keyword>
<feature type="transmembrane region" description="Helical" evidence="2">
    <location>
        <begin position="6"/>
        <end position="24"/>
    </location>
</feature>
<feature type="region of interest" description="Disordered" evidence="1">
    <location>
        <begin position="323"/>
        <end position="359"/>
    </location>
</feature>
<keyword evidence="4" id="KW-0540">Nuclease</keyword>
<dbReference type="Proteomes" id="UP000199290">
    <property type="component" value="Unassembled WGS sequence"/>
</dbReference>
<dbReference type="GO" id="GO:0004519">
    <property type="term" value="F:endonuclease activity"/>
    <property type="evidence" value="ECO:0007669"/>
    <property type="project" value="UniProtKB-KW"/>
</dbReference>
<keyword evidence="2" id="KW-0812">Transmembrane</keyword>
<organism evidence="4 5">
    <name type="scientific">Marinobacter gudaonensis</name>
    <dbReference type="NCBI Taxonomy" id="375760"/>
    <lineage>
        <taxon>Bacteria</taxon>
        <taxon>Pseudomonadati</taxon>
        <taxon>Pseudomonadota</taxon>
        <taxon>Gammaproteobacteria</taxon>
        <taxon>Pseudomonadales</taxon>
        <taxon>Marinobacteraceae</taxon>
        <taxon>Marinobacter</taxon>
    </lineage>
</organism>
<proteinExistence type="predicted"/>
<evidence type="ECO:0000256" key="2">
    <source>
        <dbReference type="SAM" id="Phobius"/>
    </source>
</evidence>
<dbReference type="AlphaFoldDB" id="A0A1I6GA31"/>
<dbReference type="STRING" id="375760.SAMN04488073_0305"/>